<dbReference type="InterPro" id="IPR055528">
    <property type="entry name" value="DUF7102"/>
</dbReference>
<comment type="caution">
    <text evidence="4">The sequence shown here is derived from an EMBL/GenBank/DDBJ whole genome shotgun (WGS) entry which is preliminary data.</text>
</comment>
<dbReference type="Pfam" id="PF23394">
    <property type="entry name" value="DUF7102"/>
    <property type="match status" value="1"/>
</dbReference>
<feature type="domain" description="DUF7102" evidence="2">
    <location>
        <begin position="517"/>
        <end position="674"/>
    </location>
</feature>
<evidence type="ECO:0000259" key="2">
    <source>
        <dbReference type="Pfam" id="PF23394"/>
    </source>
</evidence>
<keyword evidence="5" id="KW-1185">Reference proteome</keyword>
<sequence>MDKIEAADVYARRQECSVNYCDYPFDITHQLSSPKKTTLPYQTSDLAEEHGQYADSLPLPMVEFAKPVGREIPTGLNERCGRIEQLPPMLSAWSDTFIAHPLPAGFLHSDFDPELDLEEHLEQIRSQRDPDLTKIWLPVLEVDETKDEGLKFPPRAHRLAQLLWHQLENESIETDASQMYLHDLRQKAAEYLEGFSPTPSPMSQRLDENLAEIVTPPIVPYQKRGIPCDEESFISVVDLTSEPDDLGMCQDDLAVFAADSHTDTITQTHRFSIEPGRRIDRPDLGTRYSENLSKQDTKKTLNLSLNHTDPSSSSYRFRADSIRLNRLQEPYNSSDGTSIATSSDPSPLKQLLGQKSAEPSISKYFLHATAADNTHNAPEVPELDITLENEVGVLVDREHKQNVSESQPPVGEGAKVADHNVLKLETSKQERHPVNNSYNTNSLLSRFMEMRGMKTSRPTSPGIGNSNAMEITITDQLQIPEPASIKSKKRPEQRPATAPEVLVPSEPGCCLLSLQLGYSMIKNLEESWPADKLLDRDYDSHVYLSDHSLGDNNVAFFGSHSEVDVSFTPTVGLVATTLLQVKQKPLPGSNCLTSLRQRMLNLSRQYRTLIVLVTEGNSYGEYMTELPASDLAAYIDFVAFVYQLPADICVYLVPGADKTLSRWILAVMSRHSPQMLPFDESTSFCNTKWELFFRRSGLNVRASLILSHLLFEEFANSGLATFLGMTAKQKKSKYGAILGLEDSIRRAEEIWNAGEEI</sequence>
<dbReference type="OMA" id="LQLGYSM"/>
<dbReference type="InterPro" id="IPR057559">
    <property type="entry name" value="SAM_6"/>
</dbReference>
<proteinExistence type="predicted"/>
<accession>A0A167HWI8</accession>
<name>A0A167HWI8_METRR</name>
<evidence type="ECO:0000313" key="5">
    <source>
        <dbReference type="Proteomes" id="UP000243498"/>
    </source>
</evidence>
<evidence type="ECO:0000259" key="3">
    <source>
        <dbReference type="Pfam" id="PF23395"/>
    </source>
</evidence>
<gene>
    <name evidence="4" type="ORF">NOR_01656</name>
</gene>
<evidence type="ECO:0000313" key="4">
    <source>
        <dbReference type="EMBL" id="OAA48406.1"/>
    </source>
</evidence>
<feature type="domain" description="SAM-like" evidence="3">
    <location>
        <begin position="685"/>
        <end position="750"/>
    </location>
</feature>
<protein>
    <submittedName>
        <fullName evidence="4">Uncharacterized protein</fullName>
    </submittedName>
</protein>
<dbReference type="OrthoDB" id="3647246at2759"/>
<feature type="region of interest" description="Disordered" evidence="1">
    <location>
        <begin position="328"/>
        <end position="354"/>
    </location>
</feature>
<organism evidence="4 5">
    <name type="scientific">Metarhizium rileyi (strain RCEF 4871)</name>
    <name type="common">Nomuraea rileyi</name>
    <dbReference type="NCBI Taxonomy" id="1649241"/>
    <lineage>
        <taxon>Eukaryota</taxon>
        <taxon>Fungi</taxon>
        <taxon>Dikarya</taxon>
        <taxon>Ascomycota</taxon>
        <taxon>Pezizomycotina</taxon>
        <taxon>Sordariomycetes</taxon>
        <taxon>Hypocreomycetidae</taxon>
        <taxon>Hypocreales</taxon>
        <taxon>Clavicipitaceae</taxon>
        <taxon>Metarhizium</taxon>
    </lineage>
</organism>
<evidence type="ECO:0000256" key="1">
    <source>
        <dbReference type="SAM" id="MobiDB-lite"/>
    </source>
</evidence>
<dbReference type="Proteomes" id="UP000243498">
    <property type="component" value="Unassembled WGS sequence"/>
</dbReference>
<dbReference type="AlphaFoldDB" id="A0A167HWI8"/>
<feature type="region of interest" description="Disordered" evidence="1">
    <location>
        <begin position="475"/>
        <end position="501"/>
    </location>
</feature>
<reference evidence="4 5" key="1">
    <citation type="journal article" date="2016" name="Genome Biol. Evol.">
        <title>Divergent and convergent evolution of fungal pathogenicity.</title>
        <authorList>
            <person name="Shang Y."/>
            <person name="Xiao G."/>
            <person name="Zheng P."/>
            <person name="Cen K."/>
            <person name="Zhan S."/>
            <person name="Wang C."/>
        </authorList>
    </citation>
    <scope>NUCLEOTIDE SEQUENCE [LARGE SCALE GENOMIC DNA]</scope>
    <source>
        <strain evidence="4 5">RCEF 4871</strain>
    </source>
</reference>
<dbReference type="EMBL" id="AZHC01000004">
    <property type="protein sequence ID" value="OAA48406.1"/>
    <property type="molecule type" value="Genomic_DNA"/>
</dbReference>
<feature type="compositionally biased region" description="Polar residues" evidence="1">
    <location>
        <begin position="330"/>
        <end position="345"/>
    </location>
</feature>
<dbReference type="Pfam" id="PF23395">
    <property type="entry name" value="SAM_6"/>
    <property type="match status" value="1"/>
</dbReference>